<keyword evidence="5 7" id="KW-0238">DNA-binding</keyword>
<proteinExistence type="inferred from homology"/>
<evidence type="ECO:0000256" key="3">
    <source>
        <dbReference type="ARBA" id="ARBA00022737"/>
    </source>
</evidence>
<dbReference type="Proteomes" id="UP001597252">
    <property type="component" value="Unassembled WGS sequence"/>
</dbReference>
<evidence type="ECO:0000256" key="6">
    <source>
        <dbReference type="ARBA" id="ARBA00023163"/>
    </source>
</evidence>
<dbReference type="SUPFAM" id="SSF89447">
    <property type="entry name" value="AbrB/MazE/MraZ-like"/>
    <property type="match status" value="1"/>
</dbReference>
<dbReference type="InterPro" id="IPR020603">
    <property type="entry name" value="MraZ_dom"/>
</dbReference>
<keyword evidence="2 7" id="KW-0963">Cytoplasm</keyword>
<comment type="subunit">
    <text evidence="7">Forms oligomers.</text>
</comment>
<dbReference type="InterPro" id="IPR038619">
    <property type="entry name" value="MraZ_sf"/>
</dbReference>
<name>A0ABW4E4Q0_9LACO</name>
<dbReference type="CDD" id="cd16321">
    <property type="entry name" value="MraZ_C"/>
    <property type="match status" value="1"/>
</dbReference>
<evidence type="ECO:0000256" key="4">
    <source>
        <dbReference type="ARBA" id="ARBA00023015"/>
    </source>
</evidence>
<reference evidence="10" key="1">
    <citation type="journal article" date="2019" name="Int. J. Syst. Evol. Microbiol.">
        <title>The Global Catalogue of Microorganisms (GCM) 10K type strain sequencing project: providing services to taxonomists for standard genome sequencing and annotation.</title>
        <authorList>
            <consortium name="The Broad Institute Genomics Platform"/>
            <consortium name="The Broad Institute Genome Sequencing Center for Infectious Disease"/>
            <person name="Wu L."/>
            <person name="Ma J."/>
        </authorList>
    </citation>
    <scope>NUCLEOTIDE SEQUENCE [LARGE SCALE GENOMIC DNA]</scope>
    <source>
        <strain evidence="10">CCM 8903</strain>
    </source>
</reference>
<evidence type="ECO:0000256" key="2">
    <source>
        <dbReference type="ARBA" id="ARBA00022490"/>
    </source>
</evidence>
<organism evidence="9 10">
    <name type="scientific">Lacticaseibacillus baoqingensis</name>
    <dbReference type="NCBI Taxonomy" id="2486013"/>
    <lineage>
        <taxon>Bacteria</taxon>
        <taxon>Bacillati</taxon>
        <taxon>Bacillota</taxon>
        <taxon>Bacilli</taxon>
        <taxon>Lactobacillales</taxon>
        <taxon>Lactobacillaceae</taxon>
        <taxon>Lacticaseibacillus</taxon>
    </lineage>
</organism>
<dbReference type="InterPro" id="IPR035644">
    <property type="entry name" value="MraZ_C"/>
</dbReference>
<dbReference type="Pfam" id="PF02381">
    <property type="entry name" value="MraZ"/>
    <property type="match status" value="2"/>
</dbReference>
<evidence type="ECO:0000313" key="10">
    <source>
        <dbReference type="Proteomes" id="UP001597252"/>
    </source>
</evidence>
<dbReference type="HAMAP" id="MF_01008">
    <property type="entry name" value="MraZ"/>
    <property type="match status" value="1"/>
</dbReference>
<dbReference type="PANTHER" id="PTHR34701">
    <property type="entry name" value="TRANSCRIPTIONAL REGULATOR MRAZ"/>
    <property type="match status" value="1"/>
</dbReference>
<dbReference type="InterPro" id="IPR007159">
    <property type="entry name" value="SpoVT-AbrB_dom"/>
</dbReference>
<dbReference type="PANTHER" id="PTHR34701:SF1">
    <property type="entry name" value="TRANSCRIPTIONAL REGULATOR MRAZ"/>
    <property type="match status" value="1"/>
</dbReference>
<keyword evidence="3" id="KW-0677">Repeat</keyword>
<protein>
    <recommendedName>
        <fullName evidence="1 7">Transcriptional regulator MraZ</fullName>
    </recommendedName>
</protein>
<evidence type="ECO:0000256" key="7">
    <source>
        <dbReference type="HAMAP-Rule" id="MF_01008"/>
    </source>
</evidence>
<comment type="similarity">
    <text evidence="7">Belongs to the MraZ family.</text>
</comment>
<dbReference type="NCBIfam" id="TIGR00242">
    <property type="entry name" value="division/cell wall cluster transcriptional repressor MraZ"/>
    <property type="match status" value="1"/>
</dbReference>
<keyword evidence="4 7" id="KW-0805">Transcription regulation</keyword>
<comment type="subcellular location">
    <subcellularLocation>
        <location evidence="7">Cytoplasm</location>
        <location evidence="7">Nucleoid</location>
    </subcellularLocation>
</comment>
<comment type="caution">
    <text evidence="9">The sequence shown here is derived from an EMBL/GenBank/DDBJ whole genome shotgun (WGS) entry which is preliminary data.</text>
</comment>
<dbReference type="InterPro" id="IPR003444">
    <property type="entry name" value="MraZ"/>
</dbReference>
<dbReference type="RefSeq" id="WP_125750339.1">
    <property type="nucleotide sequence ID" value="NZ_JBHTON010000001.1"/>
</dbReference>
<evidence type="ECO:0000256" key="1">
    <source>
        <dbReference type="ARBA" id="ARBA00013860"/>
    </source>
</evidence>
<feature type="domain" description="SpoVT-AbrB" evidence="8">
    <location>
        <begin position="76"/>
        <end position="119"/>
    </location>
</feature>
<dbReference type="Gene3D" id="3.40.1550.20">
    <property type="entry name" value="Transcriptional regulator MraZ domain"/>
    <property type="match status" value="1"/>
</dbReference>
<dbReference type="CDD" id="cd16320">
    <property type="entry name" value="MraZ_N"/>
    <property type="match status" value="1"/>
</dbReference>
<dbReference type="PROSITE" id="PS51740">
    <property type="entry name" value="SPOVT_ABRB"/>
    <property type="match status" value="2"/>
</dbReference>
<dbReference type="InterPro" id="IPR035642">
    <property type="entry name" value="MraZ_N"/>
</dbReference>
<sequence>MLMGEFHHSIDTKGRLIVPAKFRETLAPAFVLTRGMDGCLFGYPQAEWQKLQEKLASLPLAKKSARTFSRLLLSGAAECELDKQGRINLPKNLIAHAALDKACVLIGVSSRIEIWSADRWLAYSEQAEDDFDDISENLIDFGL</sequence>
<dbReference type="InterPro" id="IPR037914">
    <property type="entry name" value="SpoVT-AbrB_sf"/>
</dbReference>
<feature type="domain" description="SpoVT-AbrB" evidence="8">
    <location>
        <begin position="5"/>
        <end position="47"/>
    </location>
</feature>
<dbReference type="EMBL" id="JBHTON010000001">
    <property type="protein sequence ID" value="MFD1483716.1"/>
    <property type="molecule type" value="Genomic_DNA"/>
</dbReference>
<keyword evidence="6 7" id="KW-0804">Transcription</keyword>
<keyword evidence="10" id="KW-1185">Reference proteome</keyword>
<evidence type="ECO:0000313" key="9">
    <source>
        <dbReference type="EMBL" id="MFD1483716.1"/>
    </source>
</evidence>
<accession>A0ABW4E4Q0</accession>
<gene>
    <name evidence="7 9" type="primary">mraZ</name>
    <name evidence="9" type="ORF">ACFQ5J_00440</name>
</gene>
<evidence type="ECO:0000256" key="5">
    <source>
        <dbReference type="ARBA" id="ARBA00023125"/>
    </source>
</evidence>
<evidence type="ECO:0000259" key="8">
    <source>
        <dbReference type="PROSITE" id="PS51740"/>
    </source>
</evidence>